<gene>
    <name evidence="1" type="ORF">Pla52o_13760</name>
</gene>
<keyword evidence="2" id="KW-1185">Reference proteome</keyword>
<evidence type="ECO:0000313" key="1">
    <source>
        <dbReference type="EMBL" id="TWU25079.1"/>
    </source>
</evidence>
<reference evidence="1 2" key="1">
    <citation type="submission" date="2019-02" db="EMBL/GenBank/DDBJ databases">
        <title>Deep-cultivation of Planctomycetes and their phenomic and genomic characterization uncovers novel biology.</title>
        <authorList>
            <person name="Wiegand S."/>
            <person name="Jogler M."/>
            <person name="Boedeker C."/>
            <person name="Pinto D."/>
            <person name="Vollmers J."/>
            <person name="Rivas-Marin E."/>
            <person name="Kohn T."/>
            <person name="Peeters S.H."/>
            <person name="Heuer A."/>
            <person name="Rast P."/>
            <person name="Oberbeckmann S."/>
            <person name="Bunk B."/>
            <person name="Jeske O."/>
            <person name="Meyerdierks A."/>
            <person name="Storesund J.E."/>
            <person name="Kallscheuer N."/>
            <person name="Luecker S."/>
            <person name="Lage O.M."/>
            <person name="Pohl T."/>
            <person name="Merkel B.J."/>
            <person name="Hornburger P."/>
            <person name="Mueller R.-W."/>
            <person name="Bruemmer F."/>
            <person name="Labrenz M."/>
            <person name="Spormann A.M."/>
            <person name="Op Den Camp H."/>
            <person name="Overmann J."/>
            <person name="Amann R."/>
            <person name="Jetten M.S.M."/>
            <person name="Mascher T."/>
            <person name="Medema M.H."/>
            <person name="Devos D.P."/>
            <person name="Kaster A.-K."/>
            <person name="Ovreas L."/>
            <person name="Rohde M."/>
            <person name="Galperin M.Y."/>
            <person name="Jogler C."/>
        </authorList>
    </citation>
    <scope>NUCLEOTIDE SEQUENCE [LARGE SCALE GENOMIC DNA]</scope>
    <source>
        <strain evidence="1 2">Pla52o</strain>
    </source>
</reference>
<proteinExistence type="predicted"/>
<dbReference type="EMBL" id="SJPT01000002">
    <property type="protein sequence ID" value="TWU25079.1"/>
    <property type="molecule type" value="Genomic_DNA"/>
</dbReference>
<sequence>MQIKDSDAVANGIKAWGWTIRTLRERGALITAPGLADAIKVPDDVRVGGVYAGADSDQATEDAFQVFKDKDIDAECVPIDSIQEYDEPASAFARDETRIED</sequence>
<protein>
    <submittedName>
        <fullName evidence="1">Uncharacterized protein</fullName>
    </submittedName>
</protein>
<organism evidence="1 2">
    <name type="scientific">Novipirellula galeiformis</name>
    <dbReference type="NCBI Taxonomy" id="2528004"/>
    <lineage>
        <taxon>Bacteria</taxon>
        <taxon>Pseudomonadati</taxon>
        <taxon>Planctomycetota</taxon>
        <taxon>Planctomycetia</taxon>
        <taxon>Pirellulales</taxon>
        <taxon>Pirellulaceae</taxon>
        <taxon>Novipirellula</taxon>
    </lineage>
</organism>
<name>A0A5C6CQI8_9BACT</name>
<dbReference type="RefSeq" id="WP_146593776.1">
    <property type="nucleotide sequence ID" value="NZ_SJPT01000002.1"/>
</dbReference>
<dbReference type="AlphaFoldDB" id="A0A5C6CQI8"/>
<dbReference type="Proteomes" id="UP000316304">
    <property type="component" value="Unassembled WGS sequence"/>
</dbReference>
<comment type="caution">
    <text evidence="1">The sequence shown here is derived from an EMBL/GenBank/DDBJ whole genome shotgun (WGS) entry which is preliminary data.</text>
</comment>
<evidence type="ECO:0000313" key="2">
    <source>
        <dbReference type="Proteomes" id="UP000316304"/>
    </source>
</evidence>
<accession>A0A5C6CQI8</accession>